<organism evidence="3 4">
    <name type="scientific">Kangiella taiwanensis</name>
    <dbReference type="NCBI Taxonomy" id="1079179"/>
    <lineage>
        <taxon>Bacteria</taxon>
        <taxon>Pseudomonadati</taxon>
        <taxon>Pseudomonadota</taxon>
        <taxon>Gammaproteobacteria</taxon>
        <taxon>Kangiellales</taxon>
        <taxon>Kangiellaceae</taxon>
        <taxon>Kangiella</taxon>
    </lineage>
</organism>
<feature type="signal peptide" evidence="1">
    <location>
        <begin position="1"/>
        <end position="21"/>
    </location>
</feature>
<evidence type="ECO:0000256" key="1">
    <source>
        <dbReference type="SAM" id="SignalP"/>
    </source>
</evidence>
<feature type="chain" id="PRO_5046178834" evidence="1">
    <location>
        <begin position="22"/>
        <end position="261"/>
    </location>
</feature>
<dbReference type="Gene3D" id="2.50.20.10">
    <property type="entry name" value="Lipoprotein localisation LolA/LolB/LppX"/>
    <property type="match status" value="1"/>
</dbReference>
<evidence type="ECO:0000313" key="4">
    <source>
        <dbReference type="Proteomes" id="UP001501294"/>
    </source>
</evidence>
<evidence type="ECO:0000313" key="3">
    <source>
        <dbReference type="EMBL" id="GAA4343502.1"/>
    </source>
</evidence>
<name>A0ABP8HS37_9GAMM</name>
<evidence type="ECO:0000259" key="2">
    <source>
        <dbReference type="Pfam" id="PF17131"/>
    </source>
</evidence>
<accession>A0ABP8HS37</accession>
<sequence>MRLIRAIATLTLAISAGALVAETDKSKGLEIMTEVDLRDEGFDDFSAKISMVLEDNNGNKSTRLMEVKNLEVKNDGDKRLLVFKEPSDVSGTALLTYSHILEDDEQWLFLPALKRVKRISSSNKSGPFVGSEFAYEDMLSQEVEKYEHVFIGEDTFNGLECYVVERKPRYESSGYNKQKVWIDKEHFRYQKIEYFDHQDSHLKTLVLSEYEQFLDKFWRAKEMVMTNHQTQKSTAMYWKEFSFRNGYDDSSFTKSVLKRSR</sequence>
<keyword evidence="4" id="KW-1185">Reference proteome</keyword>
<dbReference type="Pfam" id="PF17131">
    <property type="entry name" value="LolA_like"/>
    <property type="match status" value="1"/>
</dbReference>
<dbReference type="PANTHER" id="PTHR37507:SF2">
    <property type="entry name" value="SPORULATION PROTEIN YDCC"/>
    <property type="match status" value="1"/>
</dbReference>
<comment type="caution">
    <text evidence="3">The sequence shown here is derived from an EMBL/GenBank/DDBJ whole genome shotgun (WGS) entry which is preliminary data.</text>
</comment>
<reference evidence="4" key="1">
    <citation type="journal article" date="2019" name="Int. J. Syst. Evol. Microbiol.">
        <title>The Global Catalogue of Microorganisms (GCM) 10K type strain sequencing project: providing services to taxonomists for standard genome sequencing and annotation.</title>
        <authorList>
            <consortium name="The Broad Institute Genomics Platform"/>
            <consortium name="The Broad Institute Genome Sequencing Center for Infectious Disease"/>
            <person name="Wu L."/>
            <person name="Ma J."/>
        </authorList>
    </citation>
    <scope>NUCLEOTIDE SEQUENCE [LARGE SCALE GENOMIC DNA]</scope>
    <source>
        <strain evidence="4">JCM 17727</strain>
    </source>
</reference>
<feature type="domain" description="Uncharacterized protein TP-0789" evidence="2">
    <location>
        <begin position="77"/>
        <end position="259"/>
    </location>
</feature>
<dbReference type="InterPro" id="IPR052944">
    <property type="entry name" value="Sporulation_related"/>
</dbReference>
<dbReference type="Proteomes" id="UP001501294">
    <property type="component" value="Unassembled WGS sequence"/>
</dbReference>
<dbReference type="RefSeq" id="WP_223577447.1">
    <property type="nucleotide sequence ID" value="NZ_BAABFU010000001.1"/>
</dbReference>
<gene>
    <name evidence="3" type="ORF">GCM10023150_02130</name>
</gene>
<dbReference type="CDD" id="cd16329">
    <property type="entry name" value="LolA_like"/>
    <property type="match status" value="1"/>
</dbReference>
<dbReference type="PANTHER" id="PTHR37507">
    <property type="entry name" value="SPORULATION PROTEIN YDCC"/>
    <property type="match status" value="1"/>
</dbReference>
<dbReference type="InterPro" id="IPR033399">
    <property type="entry name" value="TP_0789-like"/>
</dbReference>
<keyword evidence="3" id="KW-0449">Lipoprotein</keyword>
<dbReference type="EMBL" id="BAABFU010000001">
    <property type="protein sequence ID" value="GAA4343502.1"/>
    <property type="molecule type" value="Genomic_DNA"/>
</dbReference>
<keyword evidence="1" id="KW-0732">Signal</keyword>
<proteinExistence type="predicted"/>
<protein>
    <submittedName>
        <fullName evidence="3">Outer membrane lipoprotein-sorting protein</fullName>
    </submittedName>
</protein>